<sequence length="446" mass="48330">MNCLAQNARLALKTPSYIAAAGARLLTTSLVIAAEKGSNATKPKADRTQSMAFTKKENTTKKVRSGTATSVNMSAANPVYYTNGPKTSLDLLSAETANKARLNTFVQIDDAFLQNTGRGRCPGYLDADFKLFGKPALLYRDLTQTLVDRLAQHSEAVPKRATVLDGLNGCGKSAELLKLASVAATSGHIVIYAMSTLPWVNSSRPYGPGYKSELFVQHELANELLRSVAAVSREALSKVPLGTSVTLGKKTLEAEKTLTDLVDIGMQTPSLAHDVLDQLLAIASKQAIVPVFIALDSVNTLWSNTFYRDQEDVILPANRLRLVRSFLPFFEGEAALAKGWVVGATSYMEGRFMPKSLKAMLNPPPLVPLANPELSYDPKVANPSASLPFDVVKVNRLSSAEAWAMMSFYQKANVVTTPLTEGLVAKKWVYANGNPRQMFAGVTTYF</sequence>
<comment type="caution">
    <text evidence="8">The sequence shown here is derived from an EMBL/GenBank/DDBJ whole genome shotgun (WGS) entry which is preliminary data.</text>
</comment>
<evidence type="ECO:0000256" key="5">
    <source>
        <dbReference type="ARBA" id="ARBA00023128"/>
    </source>
</evidence>
<evidence type="ECO:0000256" key="6">
    <source>
        <dbReference type="ARBA" id="ARBA00023274"/>
    </source>
</evidence>
<keyword evidence="4" id="KW-0689">Ribosomal protein</keyword>
<dbReference type="InterPro" id="IPR019368">
    <property type="entry name" value="Ribosomal_mS29"/>
</dbReference>
<keyword evidence="3" id="KW-0809">Transit peptide</keyword>
<dbReference type="PANTHER" id="PTHR12810:SF0">
    <property type="entry name" value="SMALL RIBOSOMAL SUBUNIT PROTEIN MS29"/>
    <property type="match status" value="1"/>
</dbReference>
<protein>
    <recommendedName>
        <fullName evidence="7">Small ribosomal subunit protein mS29</fullName>
    </recommendedName>
</protein>
<dbReference type="PANTHER" id="PTHR12810">
    <property type="entry name" value="MITOCHONDRIAL 28S RIBOSOMAL PROTEIN S29"/>
    <property type="match status" value="1"/>
</dbReference>
<organism evidence="8 9">
    <name type="scientific">Coemansia thaxteri</name>
    <dbReference type="NCBI Taxonomy" id="2663907"/>
    <lineage>
        <taxon>Eukaryota</taxon>
        <taxon>Fungi</taxon>
        <taxon>Fungi incertae sedis</taxon>
        <taxon>Zoopagomycota</taxon>
        <taxon>Kickxellomycotina</taxon>
        <taxon>Kickxellomycetes</taxon>
        <taxon>Kickxellales</taxon>
        <taxon>Kickxellaceae</taxon>
        <taxon>Coemansia</taxon>
    </lineage>
</organism>
<dbReference type="Proteomes" id="UP001150907">
    <property type="component" value="Unassembled WGS sequence"/>
</dbReference>
<evidence type="ECO:0000256" key="3">
    <source>
        <dbReference type="ARBA" id="ARBA00022946"/>
    </source>
</evidence>
<evidence type="ECO:0000313" key="8">
    <source>
        <dbReference type="EMBL" id="KAJ2002166.1"/>
    </source>
</evidence>
<keyword evidence="5" id="KW-0496">Mitochondrion</keyword>
<dbReference type="EMBL" id="JANBQF010000329">
    <property type="protein sequence ID" value="KAJ2002166.1"/>
    <property type="molecule type" value="Genomic_DNA"/>
</dbReference>
<dbReference type="OrthoDB" id="274828at2759"/>
<evidence type="ECO:0000256" key="2">
    <source>
        <dbReference type="ARBA" id="ARBA00009863"/>
    </source>
</evidence>
<keyword evidence="9" id="KW-1185">Reference proteome</keyword>
<comment type="subcellular location">
    <subcellularLocation>
        <location evidence="1">Mitochondrion</location>
    </subcellularLocation>
</comment>
<proteinExistence type="inferred from homology"/>
<dbReference type="GO" id="GO:0005763">
    <property type="term" value="C:mitochondrial small ribosomal subunit"/>
    <property type="evidence" value="ECO:0007669"/>
    <property type="project" value="TreeGrafter"/>
</dbReference>
<evidence type="ECO:0000256" key="7">
    <source>
        <dbReference type="ARBA" id="ARBA00035140"/>
    </source>
</evidence>
<name>A0A9W8BBZ8_9FUNG</name>
<comment type="similarity">
    <text evidence="2">Belongs to the mitochondrion-specific ribosomal protein mS29 family.</text>
</comment>
<dbReference type="Pfam" id="PF10236">
    <property type="entry name" value="DAP3"/>
    <property type="match status" value="1"/>
</dbReference>
<keyword evidence="6" id="KW-0687">Ribonucleoprotein</keyword>
<evidence type="ECO:0000256" key="4">
    <source>
        <dbReference type="ARBA" id="ARBA00022980"/>
    </source>
</evidence>
<dbReference type="AlphaFoldDB" id="A0A9W8BBZ8"/>
<dbReference type="GO" id="GO:0003735">
    <property type="term" value="F:structural constituent of ribosome"/>
    <property type="evidence" value="ECO:0007669"/>
    <property type="project" value="TreeGrafter"/>
</dbReference>
<reference evidence="8" key="1">
    <citation type="submission" date="2022-07" db="EMBL/GenBank/DDBJ databases">
        <title>Phylogenomic reconstructions and comparative analyses of Kickxellomycotina fungi.</title>
        <authorList>
            <person name="Reynolds N.K."/>
            <person name="Stajich J.E."/>
            <person name="Barry K."/>
            <person name="Grigoriev I.V."/>
            <person name="Crous P."/>
            <person name="Smith M.E."/>
        </authorList>
    </citation>
    <scope>NUCLEOTIDE SEQUENCE</scope>
    <source>
        <strain evidence="8">IMI 214461</strain>
    </source>
</reference>
<accession>A0A9W8BBZ8</accession>
<evidence type="ECO:0000313" key="9">
    <source>
        <dbReference type="Proteomes" id="UP001150907"/>
    </source>
</evidence>
<gene>
    <name evidence="8" type="ORF">H4R26_003746</name>
</gene>
<evidence type="ECO:0000256" key="1">
    <source>
        <dbReference type="ARBA" id="ARBA00004173"/>
    </source>
</evidence>